<proteinExistence type="predicted"/>
<evidence type="ECO:0000313" key="2">
    <source>
        <dbReference type="EMBL" id="AEX88974.1"/>
    </source>
</evidence>
<keyword evidence="1" id="KW-1133">Transmembrane helix</keyword>
<accession>H2E462</accession>
<protein>
    <submittedName>
        <fullName evidence="2">ATP synthase F0 subunit 8</fullName>
    </submittedName>
</protein>
<geneLocation type="mitochondrion" evidence="2"/>
<keyword evidence="1" id="KW-0812">Transmembrane</keyword>
<keyword evidence="1" id="KW-0472">Membrane</keyword>
<reference evidence="2" key="1">
    <citation type="journal article" date="2012" name="Mol. Phylogenet. Evol.">
        <title>Phylogeny and historical biogeography of ancient assassin spiders (Araneae: Archaeidae) in the Australian mesic zone: Evidence for Miocene speciation within Tertiary refugia.</title>
        <authorList>
            <person name="Rix M.G."/>
            <person name="Harvey M.S."/>
        </authorList>
    </citation>
    <scope>NUCLEOTIDE SEQUENCE</scope>
    <source>
        <strain evidence="2">Ar42_110_J</strain>
    </source>
</reference>
<keyword evidence="2" id="KW-0496">Mitochondrion</keyword>
<sequence>MPQLSPLYWMISSFMVLFLLMSMMVVFFMNSVDFSSVESCDVCLMNWYW</sequence>
<feature type="transmembrane region" description="Helical" evidence="1">
    <location>
        <begin position="7"/>
        <end position="29"/>
    </location>
</feature>
<gene>
    <name evidence="2" type="primary">ATP8</name>
</gene>
<evidence type="ECO:0000256" key="1">
    <source>
        <dbReference type="SAM" id="Phobius"/>
    </source>
</evidence>
<name>H2E462_9ARAC</name>
<organism evidence="2">
    <name type="scientific">Austrarchaea milledgei</name>
    <dbReference type="NCBI Taxonomy" id="1028701"/>
    <lineage>
        <taxon>Eukaryota</taxon>
        <taxon>Metazoa</taxon>
        <taxon>Ecdysozoa</taxon>
        <taxon>Arthropoda</taxon>
        <taxon>Chelicerata</taxon>
        <taxon>Arachnida</taxon>
        <taxon>Araneae</taxon>
        <taxon>Araneomorphae</taxon>
        <taxon>Entelegynae</taxon>
        <taxon>Palpimanoidea</taxon>
        <taxon>Archaeidae</taxon>
        <taxon>Austrarchaea</taxon>
    </lineage>
</organism>
<dbReference type="EMBL" id="JN716057">
    <property type="protein sequence ID" value="AEX88974.1"/>
    <property type="molecule type" value="Genomic_DNA"/>
</dbReference>
<dbReference type="AlphaFoldDB" id="H2E462"/>